<keyword evidence="1" id="KW-0694">RNA-binding</keyword>
<reference evidence="4 5" key="1">
    <citation type="submission" date="2024-02" db="EMBL/GenBank/DDBJ databases">
        <title>High-quality chromosome-scale genome assembly of Pensacola bahiagrass (Paspalum notatum Flugge var. saurae).</title>
        <authorList>
            <person name="Vega J.M."/>
            <person name="Podio M."/>
            <person name="Orjuela J."/>
            <person name="Siena L.A."/>
            <person name="Pessino S.C."/>
            <person name="Combes M.C."/>
            <person name="Mariac C."/>
            <person name="Albertini E."/>
            <person name="Pupilli F."/>
            <person name="Ortiz J.P.A."/>
            <person name="Leblanc O."/>
        </authorList>
    </citation>
    <scope>NUCLEOTIDE SEQUENCE [LARGE SCALE GENOMIC DNA]</scope>
    <source>
        <strain evidence="4">R1</strain>
        <tissue evidence="4">Leaf</tissue>
    </source>
</reference>
<feature type="compositionally biased region" description="Basic and acidic residues" evidence="2">
    <location>
        <begin position="544"/>
        <end position="555"/>
    </location>
</feature>
<dbReference type="GO" id="GO:0003729">
    <property type="term" value="F:mRNA binding"/>
    <property type="evidence" value="ECO:0007669"/>
    <property type="project" value="UniProtKB-UniRule"/>
</dbReference>
<accession>A0AAQ3WRD8</accession>
<name>A0AAQ3WRD8_PASNO</name>
<feature type="compositionally biased region" description="Basic and acidic residues" evidence="2">
    <location>
        <begin position="563"/>
        <end position="573"/>
    </location>
</feature>
<feature type="region of interest" description="Disordered" evidence="2">
    <location>
        <begin position="513"/>
        <end position="593"/>
    </location>
</feature>
<dbReference type="GO" id="GO:0061157">
    <property type="term" value="P:mRNA destabilization"/>
    <property type="evidence" value="ECO:0007669"/>
    <property type="project" value="TreeGrafter"/>
</dbReference>
<feature type="domain" description="YTH" evidence="3">
    <location>
        <begin position="332"/>
        <end position="473"/>
    </location>
</feature>
<feature type="compositionally biased region" description="Polar residues" evidence="2">
    <location>
        <begin position="621"/>
        <end position="634"/>
    </location>
</feature>
<dbReference type="AlphaFoldDB" id="A0AAQ3WRD8"/>
<dbReference type="GO" id="GO:1990247">
    <property type="term" value="F:N6-methyladenosine-containing RNA reader activity"/>
    <property type="evidence" value="ECO:0007669"/>
    <property type="project" value="UniProtKB-UniRule"/>
</dbReference>
<evidence type="ECO:0000256" key="2">
    <source>
        <dbReference type="SAM" id="MobiDB-lite"/>
    </source>
</evidence>
<feature type="compositionally biased region" description="Polar residues" evidence="2">
    <location>
        <begin position="523"/>
        <end position="532"/>
    </location>
</feature>
<feature type="compositionally biased region" description="Polar residues" evidence="2">
    <location>
        <begin position="575"/>
        <end position="593"/>
    </location>
</feature>
<protein>
    <recommendedName>
        <fullName evidence="1">YTH domain-containing family protein</fullName>
    </recommendedName>
</protein>
<comment type="function">
    <text evidence="1">Specifically recognizes and binds N6-methyladenosine (m6A)-containing RNAs, and regulates mRNA stability. M6A is a modification present at internal sites of mRNAs and some non-coding RNAs and plays a role in mRNA stability and processing.</text>
</comment>
<dbReference type="CDD" id="cd21134">
    <property type="entry name" value="YTH"/>
    <property type="match status" value="1"/>
</dbReference>
<evidence type="ECO:0000256" key="1">
    <source>
        <dbReference type="RuleBase" id="RU369095"/>
    </source>
</evidence>
<keyword evidence="5" id="KW-1185">Reference proteome</keyword>
<feature type="region of interest" description="Disordered" evidence="2">
    <location>
        <begin position="258"/>
        <end position="292"/>
    </location>
</feature>
<organism evidence="4 5">
    <name type="scientific">Paspalum notatum var. saurae</name>
    <dbReference type="NCBI Taxonomy" id="547442"/>
    <lineage>
        <taxon>Eukaryota</taxon>
        <taxon>Viridiplantae</taxon>
        <taxon>Streptophyta</taxon>
        <taxon>Embryophyta</taxon>
        <taxon>Tracheophyta</taxon>
        <taxon>Spermatophyta</taxon>
        <taxon>Magnoliopsida</taxon>
        <taxon>Liliopsida</taxon>
        <taxon>Poales</taxon>
        <taxon>Poaceae</taxon>
        <taxon>PACMAD clade</taxon>
        <taxon>Panicoideae</taxon>
        <taxon>Andropogonodae</taxon>
        <taxon>Paspaleae</taxon>
        <taxon>Paspalinae</taxon>
        <taxon>Paspalum</taxon>
    </lineage>
</organism>
<dbReference type="PANTHER" id="PTHR12357:SF88">
    <property type="entry name" value="YTH DOMAIN-CONTAINING FAMILY PROTEIN"/>
    <property type="match status" value="1"/>
</dbReference>
<dbReference type="Pfam" id="PF04146">
    <property type="entry name" value="YTH"/>
    <property type="match status" value="1"/>
</dbReference>
<feature type="compositionally biased region" description="Polar residues" evidence="2">
    <location>
        <begin position="262"/>
        <end position="275"/>
    </location>
</feature>
<dbReference type="PROSITE" id="PS50882">
    <property type="entry name" value="YTH"/>
    <property type="match status" value="1"/>
</dbReference>
<dbReference type="GO" id="GO:0005737">
    <property type="term" value="C:cytoplasm"/>
    <property type="evidence" value="ECO:0007669"/>
    <property type="project" value="TreeGrafter"/>
</dbReference>
<dbReference type="EMBL" id="CP144748">
    <property type="protein sequence ID" value="WVZ71292.1"/>
    <property type="molecule type" value="Genomic_DNA"/>
</dbReference>
<evidence type="ECO:0000259" key="3">
    <source>
        <dbReference type="PROSITE" id="PS50882"/>
    </source>
</evidence>
<proteinExistence type="inferred from homology"/>
<comment type="similarity">
    <text evidence="1">Belongs to the YTHDF family.</text>
</comment>
<dbReference type="InterPro" id="IPR007275">
    <property type="entry name" value="YTH_domain"/>
</dbReference>
<evidence type="ECO:0000313" key="5">
    <source>
        <dbReference type="Proteomes" id="UP001341281"/>
    </source>
</evidence>
<dbReference type="Gene3D" id="3.10.590.10">
    <property type="entry name" value="ph1033 like domains"/>
    <property type="match status" value="1"/>
</dbReference>
<sequence>MEMGMTPELMYGQNVFVPAAANPYQYGYAEVGTPMEWYNHPNSVGYDGQDVYYPTEGMQCVYYAPPEHGSMHPSYSPYPVDPSFIPDGSFMPQEYVADPANSTCQIVPQSYYVPAVLPYAQDGVPGNATAPLPPNVTYLPGLSGYAATSANAAFPLIAPVTTKSDIVMNPPVQSTIVSSKQFQDHAKPPKVQLHNSVAQKQELPDRSVVPVKLPLASQASAHLLERSISAAKHSPKAKLSGNNCLGCAVPDLQKWAAAEKFQPSSKSSGHPSGTGQKVPGLGDSEKPSNQRNSDIIVKSYTSRLPVGNPDGTIIIKTDQYNRDDLRVDYTYAKFFVIKSIGEADVHKSVKYGVWSSSSNGNSKLDCAFRDADRIARRNSTKCPVFLFFSVNGSGHFCGMAEMVGPVDFHKDMDFWCQDKWTGCFPVRWHILKDIPNYSLQHITLQNNENKPVTHSRDTQEIPYIPGISVLKIFKEIKVNECLFNDFMKYEMEEAQHKPHRRCKLSYNAPDFVPVSQRTKDASDTQQTKSTSVLIDRTSEIQNVSEKKPHDAKVMKPQEPCVELSEKQASEAGKENGQQENHCNGNQSQDDAAKNLSNQPLASSLKTGADGKQQYWKKVENPKQQADSSAVQGSSKAPEKQLNGVRASVSLVPEASEEQRITAKLGCLKISSKTVEADRKSSTVGVVTIGSMPVRVDSCEV</sequence>
<dbReference type="PANTHER" id="PTHR12357">
    <property type="entry name" value="YTH YT521-B HOMOLOGY DOMAIN-CONTAINING"/>
    <property type="match status" value="1"/>
</dbReference>
<dbReference type="InterPro" id="IPR045168">
    <property type="entry name" value="YTH_prot"/>
</dbReference>
<feature type="region of interest" description="Disordered" evidence="2">
    <location>
        <begin position="618"/>
        <end position="641"/>
    </location>
</feature>
<dbReference type="Proteomes" id="UP001341281">
    <property type="component" value="Chromosome 04"/>
</dbReference>
<gene>
    <name evidence="4" type="ORF">U9M48_019894</name>
</gene>
<evidence type="ECO:0000313" key="4">
    <source>
        <dbReference type="EMBL" id="WVZ71292.1"/>
    </source>
</evidence>